<dbReference type="AlphaFoldDB" id="A0A6G1ISG2"/>
<organism evidence="2 3">
    <name type="scientific">Lentithecium fluviatile CBS 122367</name>
    <dbReference type="NCBI Taxonomy" id="1168545"/>
    <lineage>
        <taxon>Eukaryota</taxon>
        <taxon>Fungi</taxon>
        <taxon>Dikarya</taxon>
        <taxon>Ascomycota</taxon>
        <taxon>Pezizomycotina</taxon>
        <taxon>Dothideomycetes</taxon>
        <taxon>Pleosporomycetidae</taxon>
        <taxon>Pleosporales</taxon>
        <taxon>Massarineae</taxon>
        <taxon>Lentitheciaceae</taxon>
        <taxon>Lentithecium</taxon>
    </lineage>
</organism>
<name>A0A6G1ISG2_9PLEO</name>
<evidence type="ECO:0000256" key="1">
    <source>
        <dbReference type="SAM" id="MobiDB-lite"/>
    </source>
</evidence>
<dbReference type="Proteomes" id="UP000799291">
    <property type="component" value="Unassembled WGS sequence"/>
</dbReference>
<protein>
    <submittedName>
        <fullName evidence="2">Uncharacterized protein</fullName>
    </submittedName>
</protein>
<evidence type="ECO:0000313" key="3">
    <source>
        <dbReference type="Proteomes" id="UP000799291"/>
    </source>
</evidence>
<reference evidence="2" key="1">
    <citation type="journal article" date="2020" name="Stud. Mycol.">
        <title>101 Dothideomycetes genomes: a test case for predicting lifestyles and emergence of pathogens.</title>
        <authorList>
            <person name="Haridas S."/>
            <person name="Albert R."/>
            <person name="Binder M."/>
            <person name="Bloem J."/>
            <person name="Labutti K."/>
            <person name="Salamov A."/>
            <person name="Andreopoulos B."/>
            <person name="Baker S."/>
            <person name="Barry K."/>
            <person name="Bills G."/>
            <person name="Bluhm B."/>
            <person name="Cannon C."/>
            <person name="Castanera R."/>
            <person name="Culley D."/>
            <person name="Daum C."/>
            <person name="Ezra D."/>
            <person name="Gonzalez J."/>
            <person name="Henrissat B."/>
            <person name="Kuo A."/>
            <person name="Liang C."/>
            <person name="Lipzen A."/>
            <person name="Lutzoni F."/>
            <person name="Magnuson J."/>
            <person name="Mondo S."/>
            <person name="Nolan M."/>
            <person name="Ohm R."/>
            <person name="Pangilinan J."/>
            <person name="Park H.-J."/>
            <person name="Ramirez L."/>
            <person name="Alfaro M."/>
            <person name="Sun H."/>
            <person name="Tritt A."/>
            <person name="Yoshinaga Y."/>
            <person name="Zwiers L.-H."/>
            <person name="Turgeon B."/>
            <person name="Goodwin S."/>
            <person name="Spatafora J."/>
            <person name="Crous P."/>
            <person name="Grigoriev I."/>
        </authorList>
    </citation>
    <scope>NUCLEOTIDE SEQUENCE</scope>
    <source>
        <strain evidence="2">CBS 122367</strain>
    </source>
</reference>
<gene>
    <name evidence="2" type="ORF">K458DRAFT_489549</name>
</gene>
<dbReference type="EMBL" id="MU005593">
    <property type="protein sequence ID" value="KAF2681038.1"/>
    <property type="molecule type" value="Genomic_DNA"/>
</dbReference>
<dbReference type="OrthoDB" id="10006572at2759"/>
<sequence length="196" mass="21813">MRDHAKRLLIVQGDVRAATARSRRPRIRKHTIRLLQSQLSNRTQPRHRLQPIPDVPISHRHSEYPDTNDFDFSGGHITISGCLEPTINLAAYESYNSQQHSHSQALTSLHSLADLAQHDPHVHDHQNDSFTNLTLGVLMAKCYATRPSWHHLSLIEHLESAAEAYSDLIALQSSGGDVQNVMEDGGVVVGHGVLHG</sequence>
<proteinExistence type="predicted"/>
<evidence type="ECO:0000313" key="2">
    <source>
        <dbReference type="EMBL" id="KAF2681038.1"/>
    </source>
</evidence>
<accession>A0A6G1ISG2</accession>
<feature type="region of interest" description="Disordered" evidence="1">
    <location>
        <begin position="40"/>
        <end position="59"/>
    </location>
</feature>
<keyword evidence="3" id="KW-1185">Reference proteome</keyword>